<feature type="transmembrane region" description="Helical" evidence="8">
    <location>
        <begin position="12"/>
        <end position="32"/>
    </location>
</feature>
<feature type="transmembrane region" description="Helical" evidence="8">
    <location>
        <begin position="219"/>
        <end position="239"/>
    </location>
</feature>
<comment type="caution">
    <text evidence="9">The sequence shown here is derived from an EMBL/GenBank/DDBJ whole genome shotgun (WGS) entry which is preliminary data.</text>
</comment>
<accession>A0ABW0U3G7</accession>
<dbReference type="Pfam" id="PF03845">
    <property type="entry name" value="Spore_permease"/>
    <property type="match status" value="1"/>
</dbReference>
<evidence type="ECO:0000313" key="10">
    <source>
        <dbReference type="Proteomes" id="UP001596143"/>
    </source>
</evidence>
<name>A0ABW0U3G7_9BACI</name>
<dbReference type="NCBIfam" id="TIGR00912">
    <property type="entry name" value="2A0309"/>
    <property type="match status" value="1"/>
</dbReference>
<feature type="transmembrane region" description="Helical" evidence="8">
    <location>
        <begin position="117"/>
        <end position="138"/>
    </location>
</feature>
<dbReference type="EMBL" id="JBHSPF010000002">
    <property type="protein sequence ID" value="MFC5627317.1"/>
    <property type="molecule type" value="Genomic_DNA"/>
</dbReference>
<evidence type="ECO:0000256" key="3">
    <source>
        <dbReference type="ARBA" id="ARBA00022448"/>
    </source>
</evidence>
<evidence type="ECO:0000313" key="9">
    <source>
        <dbReference type="EMBL" id="MFC5627317.1"/>
    </source>
</evidence>
<evidence type="ECO:0000256" key="1">
    <source>
        <dbReference type="ARBA" id="ARBA00004141"/>
    </source>
</evidence>
<dbReference type="PANTHER" id="PTHR34975:SF2">
    <property type="entry name" value="SPORE GERMINATION PROTEIN A2"/>
    <property type="match status" value="1"/>
</dbReference>
<comment type="subcellular location">
    <subcellularLocation>
        <location evidence="1">Membrane</location>
        <topology evidence="1">Multi-pass membrane protein</topology>
    </subcellularLocation>
</comment>
<evidence type="ECO:0000256" key="8">
    <source>
        <dbReference type="SAM" id="Phobius"/>
    </source>
</evidence>
<organism evidence="9 10">
    <name type="scientific">Aliibacillus thermotolerans</name>
    <dbReference type="NCBI Taxonomy" id="1834418"/>
    <lineage>
        <taxon>Bacteria</taxon>
        <taxon>Bacillati</taxon>
        <taxon>Bacillota</taxon>
        <taxon>Bacilli</taxon>
        <taxon>Bacillales</taxon>
        <taxon>Bacillaceae</taxon>
        <taxon>Aliibacillus</taxon>
    </lineage>
</organism>
<dbReference type="RefSeq" id="WP_270896840.1">
    <property type="nucleotide sequence ID" value="NZ_JBHSPF010000002.1"/>
</dbReference>
<comment type="similarity">
    <text evidence="2">Belongs to the amino acid-polyamine-organocation (APC) superfamily. Spore germination protein (SGP) (TC 2.A.3.9) family.</text>
</comment>
<feature type="transmembrane region" description="Helical" evidence="8">
    <location>
        <begin position="305"/>
        <end position="322"/>
    </location>
</feature>
<feature type="transmembrane region" description="Helical" evidence="8">
    <location>
        <begin position="271"/>
        <end position="293"/>
    </location>
</feature>
<reference evidence="10" key="1">
    <citation type="journal article" date="2019" name="Int. J. Syst. Evol. Microbiol.">
        <title>The Global Catalogue of Microorganisms (GCM) 10K type strain sequencing project: providing services to taxonomists for standard genome sequencing and annotation.</title>
        <authorList>
            <consortium name="The Broad Institute Genomics Platform"/>
            <consortium name="The Broad Institute Genome Sequencing Center for Infectious Disease"/>
            <person name="Wu L."/>
            <person name="Ma J."/>
        </authorList>
    </citation>
    <scope>NUCLEOTIDE SEQUENCE [LARGE SCALE GENOMIC DNA]</scope>
    <source>
        <strain evidence="10">CGMCC 1.15790</strain>
    </source>
</reference>
<dbReference type="PANTHER" id="PTHR34975">
    <property type="entry name" value="SPORE GERMINATION PROTEIN A2"/>
    <property type="match status" value="1"/>
</dbReference>
<dbReference type="Proteomes" id="UP001596143">
    <property type="component" value="Unassembled WGS sequence"/>
</dbReference>
<evidence type="ECO:0000256" key="4">
    <source>
        <dbReference type="ARBA" id="ARBA00022544"/>
    </source>
</evidence>
<dbReference type="Gene3D" id="1.20.1740.10">
    <property type="entry name" value="Amino acid/polyamine transporter I"/>
    <property type="match status" value="1"/>
</dbReference>
<feature type="transmembrane region" description="Helical" evidence="8">
    <location>
        <begin position="334"/>
        <end position="355"/>
    </location>
</feature>
<evidence type="ECO:0000256" key="2">
    <source>
        <dbReference type="ARBA" id="ARBA00007998"/>
    </source>
</evidence>
<keyword evidence="7 8" id="KW-0472">Membrane</keyword>
<proteinExistence type="inferred from homology"/>
<feature type="transmembrane region" description="Helical" evidence="8">
    <location>
        <begin position="77"/>
        <end position="97"/>
    </location>
</feature>
<sequence>MLEKGKISSFEMGLIMHPTIISTGILIVPSVTGKFAGKDMWLSPIWASIAGFIAILLAIALNKQYPKQTIVEYSEEILGCVLGKVVGIFIAIFYLHMNGIVLREYAEFVSGNFLLETPIFVIVGGMAFLCAMVVRAGLEVMVRTAVVFFPIVLLLLLLTVGLLLPDLEAKNIMPFMKDGIVPSIKGAYHPFSWFSEFFLITFILPFLSDRDKALKWGSISVLLVMVMMSMTNLFSVLLFGDMTSSFIYPVMSAAEYVSIAEFIEHIESMVMALWVIGVFLKVSMFHYATVLGFAQSFQLQDYRPLSLPLGLLLVGCSVWSISSLQELTDLLPVISFHLIMGQIFLPLVLLILSFIRKKRRKKSSA</sequence>
<evidence type="ECO:0000256" key="6">
    <source>
        <dbReference type="ARBA" id="ARBA00022989"/>
    </source>
</evidence>
<gene>
    <name evidence="9" type="ORF">ACFPTR_00190</name>
</gene>
<keyword evidence="10" id="KW-1185">Reference proteome</keyword>
<evidence type="ECO:0000256" key="5">
    <source>
        <dbReference type="ARBA" id="ARBA00022692"/>
    </source>
</evidence>
<feature type="transmembrane region" description="Helical" evidence="8">
    <location>
        <begin position="44"/>
        <end position="65"/>
    </location>
</feature>
<keyword evidence="3" id="KW-0813">Transport</keyword>
<protein>
    <submittedName>
        <fullName evidence="9">Endospore germination permease</fullName>
    </submittedName>
</protein>
<evidence type="ECO:0000256" key="7">
    <source>
        <dbReference type="ARBA" id="ARBA00023136"/>
    </source>
</evidence>
<keyword evidence="4" id="KW-0309">Germination</keyword>
<keyword evidence="5 8" id="KW-0812">Transmembrane</keyword>
<feature type="transmembrane region" description="Helical" evidence="8">
    <location>
        <begin position="187"/>
        <end position="207"/>
    </location>
</feature>
<dbReference type="InterPro" id="IPR004761">
    <property type="entry name" value="Spore_GerAB"/>
</dbReference>
<keyword evidence="6 8" id="KW-1133">Transmembrane helix</keyword>
<feature type="transmembrane region" description="Helical" evidence="8">
    <location>
        <begin position="145"/>
        <end position="167"/>
    </location>
</feature>